<dbReference type="EMBL" id="FQVH01000002">
    <property type="protein sequence ID" value="SHE55677.1"/>
    <property type="molecule type" value="Genomic_DNA"/>
</dbReference>
<comment type="cofactor">
    <cofactor evidence="3">
        <name>Zn(2+)</name>
        <dbReference type="ChEBI" id="CHEBI:29105"/>
    </cofactor>
    <text evidence="3">Binds 2 Zn(2+) ions per subunit. One is catalytic and the other provides a structural contribution.</text>
</comment>
<dbReference type="AlphaFoldDB" id="A0A1M4UG58"/>
<name>A0A1M4UG58_9THEO</name>
<feature type="binding site" evidence="2">
    <location>
        <begin position="210"/>
        <end position="212"/>
    </location>
    <ligand>
        <name>dihydroxyacetone phosphate</name>
        <dbReference type="ChEBI" id="CHEBI:57642"/>
    </ligand>
</feature>
<dbReference type="GO" id="GO:0005975">
    <property type="term" value="P:carbohydrate metabolic process"/>
    <property type="evidence" value="ECO:0007669"/>
    <property type="project" value="InterPro"/>
</dbReference>
<feature type="binding site" evidence="2">
    <location>
        <begin position="231"/>
        <end position="234"/>
    </location>
    <ligand>
        <name>dihydroxyacetone phosphate</name>
        <dbReference type="ChEBI" id="CHEBI:57642"/>
    </ligand>
</feature>
<dbReference type="InterPro" id="IPR050246">
    <property type="entry name" value="Class_II_FBP_aldolase"/>
</dbReference>
<dbReference type="Pfam" id="PF01116">
    <property type="entry name" value="F_bP_aldolase"/>
    <property type="match status" value="1"/>
</dbReference>
<dbReference type="NCBIfam" id="TIGR00167">
    <property type="entry name" value="cbbA"/>
    <property type="match status" value="1"/>
</dbReference>
<dbReference type="PANTHER" id="PTHR30304:SF0">
    <property type="entry name" value="D-TAGATOSE-1,6-BISPHOSPHATE ALDOLASE SUBUNIT GATY-RELATED"/>
    <property type="match status" value="1"/>
</dbReference>
<dbReference type="GO" id="GO:0005829">
    <property type="term" value="C:cytosol"/>
    <property type="evidence" value="ECO:0007669"/>
    <property type="project" value="TreeGrafter"/>
</dbReference>
<protein>
    <submittedName>
        <fullName evidence="4">Fructose-bisphosphate aldolase, class II</fullName>
    </submittedName>
</protein>
<evidence type="ECO:0000313" key="4">
    <source>
        <dbReference type="EMBL" id="SHE55677.1"/>
    </source>
</evidence>
<evidence type="ECO:0000256" key="1">
    <source>
        <dbReference type="PIRSR" id="PIRSR001359-1"/>
    </source>
</evidence>
<evidence type="ECO:0000313" key="5">
    <source>
        <dbReference type="Proteomes" id="UP000184088"/>
    </source>
</evidence>
<proteinExistence type="predicted"/>
<dbReference type="InterPro" id="IPR000771">
    <property type="entry name" value="FBA_II"/>
</dbReference>
<feature type="binding site" evidence="3">
    <location>
        <position position="83"/>
    </location>
    <ligand>
        <name>Zn(2+)</name>
        <dbReference type="ChEBI" id="CHEBI:29105"/>
        <label>1</label>
        <note>catalytic</note>
    </ligand>
</feature>
<dbReference type="GO" id="GO:0008270">
    <property type="term" value="F:zinc ion binding"/>
    <property type="evidence" value="ECO:0007669"/>
    <property type="project" value="InterPro"/>
</dbReference>
<gene>
    <name evidence="4" type="ORF">SAMN02746089_00467</name>
</gene>
<evidence type="ECO:0000256" key="2">
    <source>
        <dbReference type="PIRSR" id="PIRSR001359-2"/>
    </source>
</evidence>
<keyword evidence="3" id="KW-0479">Metal-binding</keyword>
<reference evidence="4 5" key="1">
    <citation type="submission" date="2016-11" db="EMBL/GenBank/DDBJ databases">
        <authorList>
            <person name="Jaros S."/>
            <person name="Januszkiewicz K."/>
            <person name="Wedrychowicz H."/>
        </authorList>
    </citation>
    <scope>NUCLEOTIDE SEQUENCE [LARGE SCALE GENOMIC DNA]</scope>
    <source>
        <strain evidence="4 5">DSM 17918</strain>
    </source>
</reference>
<accession>A0A1M4UG58</accession>
<dbReference type="SUPFAM" id="SSF51569">
    <property type="entry name" value="Aldolase"/>
    <property type="match status" value="1"/>
</dbReference>
<dbReference type="PIRSF" id="PIRSF001359">
    <property type="entry name" value="F_bP_aldolase_II"/>
    <property type="match status" value="1"/>
</dbReference>
<dbReference type="CDD" id="cd00947">
    <property type="entry name" value="TBP_aldolase_IIB"/>
    <property type="match status" value="1"/>
</dbReference>
<sequence length="323" mass="35939">MALYTLREVLEKAEKGKYSVGMFNVLNVEMLRGIIGAAEELRSPVIIALAEVHLPFVDFEDISHLMIKAAKDADVPVVVHFDHGQSFENIVKAIHYGFTSVMIDASMESFDENVRRTKEIVKIAKVLGVSVEAELGHVGGSEGSSETTFAPEDYYTKVEDAKKFVDSTNIDALAVAIGTVHGEYKFTPKLDFKRLEEIKKSVNIPLVLHGGSGLSDDDFKKAIKYGISKINIFTDMSLAAVNSIEELLECKCNKINCEGCFGLNKPDKEKLIEIIVKKVVQEIKEMDKKERKVTYPDIIQASMEGIKEEVKKKMRVFGSVNKA</sequence>
<feature type="binding site" evidence="3">
    <location>
        <position position="104"/>
    </location>
    <ligand>
        <name>Zn(2+)</name>
        <dbReference type="ChEBI" id="CHEBI:29105"/>
        <label>2</label>
    </ligand>
</feature>
<dbReference type="STRING" id="1121256.SAMN02746089_00467"/>
<evidence type="ECO:0000256" key="3">
    <source>
        <dbReference type="PIRSR" id="PIRSR001359-3"/>
    </source>
</evidence>
<keyword evidence="5" id="KW-1185">Reference proteome</keyword>
<dbReference type="PROSITE" id="PS00806">
    <property type="entry name" value="ALDOLASE_CLASS_II_2"/>
    <property type="match status" value="1"/>
</dbReference>
<dbReference type="RefSeq" id="WP_073341484.1">
    <property type="nucleotide sequence ID" value="NZ_FQVH01000002.1"/>
</dbReference>
<organism evidence="4 5">
    <name type="scientific">Caldanaerobius fijiensis DSM 17918</name>
    <dbReference type="NCBI Taxonomy" id="1121256"/>
    <lineage>
        <taxon>Bacteria</taxon>
        <taxon>Bacillati</taxon>
        <taxon>Bacillota</taxon>
        <taxon>Clostridia</taxon>
        <taxon>Thermoanaerobacterales</taxon>
        <taxon>Thermoanaerobacteraceae</taxon>
        <taxon>Caldanaerobius</taxon>
    </lineage>
</organism>
<feature type="binding site" evidence="3">
    <location>
        <position position="209"/>
    </location>
    <ligand>
        <name>Zn(2+)</name>
        <dbReference type="ChEBI" id="CHEBI:29105"/>
        <label>1</label>
        <note>catalytic</note>
    </ligand>
</feature>
<dbReference type="PANTHER" id="PTHR30304">
    <property type="entry name" value="D-TAGATOSE-1,6-BISPHOSPHATE ALDOLASE"/>
    <property type="match status" value="1"/>
</dbReference>
<dbReference type="OrthoDB" id="9803995at2"/>
<feature type="active site" description="Proton donor" evidence="1">
    <location>
        <position position="82"/>
    </location>
</feature>
<feature type="binding site" evidence="2">
    <location>
        <position position="182"/>
    </location>
    <ligand>
        <name>dihydroxyacetone phosphate</name>
        <dbReference type="ChEBI" id="CHEBI:57642"/>
    </ligand>
</feature>
<feature type="binding site" evidence="3">
    <location>
        <position position="134"/>
    </location>
    <ligand>
        <name>Zn(2+)</name>
        <dbReference type="ChEBI" id="CHEBI:29105"/>
        <label>2</label>
    </ligand>
</feature>
<dbReference type="Proteomes" id="UP000184088">
    <property type="component" value="Unassembled WGS sequence"/>
</dbReference>
<keyword evidence="3" id="KW-0862">Zinc</keyword>
<feature type="binding site" evidence="3">
    <location>
        <position position="181"/>
    </location>
    <ligand>
        <name>Zn(2+)</name>
        <dbReference type="ChEBI" id="CHEBI:29105"/>
        <label>1</label>
        <note>catalytic</note>
    </ligand>
</feature>
<dbReference type="Gene3D" id="3.20.20.70">
    <property type="entry name" value="Aldolase class I"/>
    <property type="match status" value="1"/>
</dbReference>
<dbReference type="InterPro" id="IPR013785">
    <property type="entry name" value="Aldolase_TIM"/>
</dbReference>
<dbReference type="GO" id="GO:0009025">
    <property type="term" value="F:tagatose-bisphosphate aldolase activity"/>
    <property type="evidence" value="ECO:0007669"/>
    <property type="project" value="TreeGrafter"/>
</dbReference>